<proteinExistence type="predicted"/>
<reference evidence="2" key="1">
    <citation type="journal article" date="2020" name="mSystems">
        <title>Genome- and Community-Level Interaction Insights into Carbon Utilization and Element Cycling Functions of Hydrothermarchaeota in Hydrothermal Sediment.</title>
        <authorList>
            <person name="Zhou Z."/>
            <person name="Liu Y."/>
            <person name="Xu W."/>
            <person name="Pan J."/>
            <person name="Luo Z.H."/>
            <person name="Li M."/>
        </authorList>
    </citation>
    <scope>NUCLEOTIDE SEQUENCE [LARGE SCALE GENOMIC DNA]</scope>
    <source>
        <strain evidence="2">HyVt-102</strain>
    </source>
</reference>
<dbReference type="AlphaFoldDB" id="A0A7C0ZEF6"/>
<evidence type="ECO:0000313" key="2">
    <source>
        <dbReference type="EMBL" id="HDI83021.1"/>
    </source>
</evidence>
<gene>
    <name evidence="2" type="ORF">ENF18_04435</name>
</gene>
<keyword evidence="1" id="KW-0732">Signal</keyword>
<accession>A0A7C0ZEF6</accession>
<name>A0A7C0ZEF6_UNCW3</name>
<dbReference type="Proteomes" id="UP000885847">
    <property type="component" value="Unassembled WGS sequence"/>
</dbReference>
<protein>
    <recommendedName>
        <fullName evidence="3">PorV/PorQ family protein</fullName>
    </recommendedName>
</protein>
<organism evidence="2">
    <name type="scientific">candidate division WOR-3 bacterium</name>
    <dbReference type="NCBI Taxonomy" id="2052148"/>
    <lineage>
        <taxon>Bacteria</taxon>
        <taxon>Bacteria division WOR-3</taxon>
    </lineage>
</organism>
<dbReference type="Gene3D" id="2.40.160.60">
    <property type="entry name" value="Outer membrane protein transport protein (OMPP1/FadL/TodX)"/>
    <property type="match status" value="1"/>
</dbReference>
<dbReference type="EMBL" id="DQWE01000213">
    <property type="protein sequence ID" value="HDI83021.1"/>
    <property type="molecule type" value="Genomic_DNA"/>
</dbReference>
<feature type="signal peptide" evidence="1">
    <location>
        <begin position="1"/>
        <end position="21"/>
    </location>
</feature>
<comment type="caution">
    <text evidence="2">The sequence shown here is derived from an EMBL/GenBank/DDBJ whole genome shotgun (WGS) entry which is preliminary data.</text>
</comment>
<sequence>MLLTLVSFAFLSMSPSPYVNGVGCASTGLTGDYQVFWNPAGIEGRGFLSTYMNYSGLNYAGVGYITRLSEYRVGFVLSSFFSGNMVQMDENGESLGVFMDVYFVPGVSLAGTKGKLSYGFTLFVPYERVLGYRSYGAGINLGVQYRYRENLTIGILGRNIGYIFRPLVDYKYPLDYEVRFGGAYMDEDNFFSFDLAYPFNISIGAGFTVSDRFLFTGGYNSKFREAASYQSFDFLTGLNFGLGFNKGIFRFSYTILFMGDMGLAHNIGITVK</sequence>
<feature type="chain" id="PRO_5028092401" description="PorV/PorQ family protein" evidence="1">
    <location>
        <begin position="22"/>
        <end position="272"/>
    </location>
</feature>
<evidence type="ECO:0000256" key="1">
    <source>
        <dbReference type="SAM" id="SignalP"/>
    </source>
</evidence>
<evidence type="ECO:0008006" key="3">
    <source>
        <dbReference type="Google" id="ProtNLM"/>
    </source>
</evidence>